<reference evidence="2 3" key="2">
    <citation type="submission" date="2020-03" db="EMBL/GenBank/DDBJ databases">
        <authorList>
            <person name="Ichikawa N."/>
            <person name="Kimura A."/>
            <person name="Kitahashi Y."/>
            <person name="Uohara A."/>
        </authorList>
    </citation>
    <scope>NUCLEOTIDE SEQUENCE [LARGE SCALE GENOMIC DNA]</scope>
    <source>
        <strain evidence="2 3">NBRC 108639</strain>
    </source>
</reference>
<organism evidence="2 3">
    <name type="scientific">Phytohabitans houttuyneae</name>
    <dbReference type="NCBI Taxonomy" id="1076126"/>
    <lineage>
        <taxon>Bacteria</taxon>
        <taxon>Bacillati</taxon>
        <taxon>Actinomycetota</taxon>
        <taxon>Actinomycetes</taxon>
        <taxon>Micromonosporales</taxon>
        <taxon>Micromonosporaceae</taxon>
    </lineage>
</organism>
<dbReference type="InterPro" id="IPR001845">
    <property type="entry name" value="HTH_ArsR_DNA-bd_dom"/>
</dbReference>
<gene>
    <name evidence="2" type="ORF">Phou_002910</name>
</gene>
<evidence type="ECO:0000259" key="1">
    <source>
        <dbReference type="SMART" id="SM00418"/>
    </source>
</evidence>
<dbReference type="InterPro" id="IPR036388">
    <property type="entry name" value="WH-like_DNA-bd_sf"/>
</dbReference>
<protein>
    <submittedName>
        <fullName evidence="2">Transcriptional regulator</fullName>
    </submittedName>
</protein>
<dbReference type="Pfam" id="PF12840">
    <property type="entry name" value="HTH_20"/>
    <property type="match status" value="1"/>
</dbReference>
<feature type="domain" description="HTH arsR-type" evidence="1">
    <location>
        <begin position="14"/>
        <end position="112"/>
    </location>
</feature>
<dbReference type="AlphaFoldDB" id="A0A6V8K163"/>
<evidence type="ECO:0000313" key="2">
    <source>
        <dbReference type="EMBL" id="GFJ76111.1"/>
    </source>
</evidence>
<proteinExistence type="predicted"/>
<dbReference type="EMBL" id="BLPF01000001">
    <property type="protein sequence ID" value="GFJ76111.1"/>
    <property type="molecule type" value="Genomic_DNA"/>
</dbReference>
<dbReference type="Proteomes" id="UP000482800">
    <property type="component" value="Unassembled WGS sequence"/>
</dbReference>
<keyword evidence="3" id="KW-1185">Reference proteome</keyword>
<dbReference type="SMART" id="SM00418">
    <property type="entry name" value="HTH_ARSR"/>
    <property type="match status" value="1"/>
</dbReference>
<accession>A0A6V8K163</accession>
<dbReference type="SUPFAM" id="SSF46785">
    <property type="entry name" value="Winged helix' DNA-binding domain"/>
    <property type="match status" value="1"/>
</dbReference>
<sequence>MSGMDESGVTLDSRQLRVLAHPLRSRLLSALRLDGPATATTLAAAMGSNTGATSYHLRQLAAVGLVVEDAEQGRGRERWWRAAHDSHSWYSRDVAGDPDDRAAATWLTEYQVRLFAEMIAGWVRDHYTHPPAWRDAAEVSDFGLTLPADRLRALNDDLHAVIERYEREATGEGEQVLVFIAGFPRLPSAPGGSE</sequence>
<evidence type="ECO:0000313" key="3">
    <source>
        <dbReference type="Proteomes" id="UP000482800"/>
    </source>
</evidence>
<dbReference type="InterPro" id="IPR036390">
    <property type="entry name" value="WH_DNA-bd_sf"/>
</dbReference>
<dbReference type="Gene3D" id="1.10.10.10">
    <property type="entry name" value="Winged helix-like DNA-binding domain superfamily/Winged helix DNA-binding domain"/>
    <property type="match status" value="1"/>
</dbReference>
<dbReference type="GO" id="GO:0003700">
    <property type="term" value="F:DNA-binding transcription factor activity"/>
    <property type="evidence" value="ECO:0007669"/>
    <property type="project" value="InterPro"/>
</dbReference>
<comment type="caution">
    <text evidence="2">The sequence shown here is derived from an EMBL/GenBank/DDBJ whole genome shotgun (WGS) entry which is preliminary data.</text>
</comment>
<name>A0A6V8K163_9ACTN</name>
<reference evidence="2 3" key="1">
    <citation type="submission" date="2020-03" db="EMBL/GenBank/DDBJ databases">
        <title>Whole genome shotgun sequence of Phytohabitans houttuyneae NBRC 108639.</title>
        <authorList>
            <person name="Komaki H."/>
            <person name="Tamura T."/>
        </authorList>
    </citation>
    <scope>NUCLEOTIDE SEQUENCE [LARGE SCALE GENOMIC DNA]</scope>
    <source>
        <strain evidence="2 3">NBRC 108639</strain>
    </source>
</reference>